<evidence type="ECO:0000256" key="6">
    <source>
        <dbReference type="ARBA" id="ARBA00023316"/>
    </source>
</evidence>
<evidence type="ECO:0000313" key="8">
    <source>
        <dbReference type="EMBL" id="SDN26190.1"/>
    </source>
</evidence>
<comment type="function">
    <text evidence="7">Functions as a peptidoglycan terminase that cleaves nascent peptidoglycan strands endolytically to terminate their elongation.</text>
</comment>
<dbReference type="Pfam" id="PF02618">
    <property type="entry name" value="YceG"/>
    <property type="match status" value="1"/>
</dbReference>
<feature type="site" description="Important for catalytic activity" evidence="7">
    <location>
        <position position="219"/>
    </location>
</feature>
<organism evidence="8 9">
    <name type="scientific">Desulfonauticus submarinus</name>
    <dbReference type="NCBI Taxonomy" id="206665"/>
    <lineage>
        <taxon>Bacteria</taxon>
        <taxon>Pseudomonadati</taxon>
        <taxon>Thermodesulfobacteriota</taxon>
        <taxon>Desulfovibrionia</taxon>
        <taxon>Desulfovibrionales</taxon>
        <taxon>Desulfonauticaceae</taxon>
        <taxon>Desulfonauticus</taxon>
    </lineage>
</organism>
<dbReference type="GO" id="GO:0005886">
    <property type="term" value="C:plasma membrane"/>
    <property type="evidence" value="ECO:0007669"/>
    <property type="project" value="UniProtKB-UniRule"/>
</dbReference>
<keyword evidence="5 7" id="KW-0456">Lyase</keyword>
<gene>
    <name evidence="7" type="primary">mltG</name>
    <name evidence="8" type="ORF">SAMN04488516_101213</name>
</gene>
<evidence type="ECO:0000256" key="5">
    <source>
        <dbReference type="ARBA" id="ARBA00023239"/>
    </source>
</evidence>
<evidence type="ECO:0000313" key="9">
    <source>
        <dbReference type="Proteomes" id="UP000199602"/>
    </source>
</evidence>
<evidence type="ECO:0000256" key="7">
    <source>
        <dbReference type="HAMAP-Rule" id="MF_02065"/>
    </source>
</evidence>
<keyword evidence="1 7" id="KW-1003">Cell membrane</keyword>
<dbReference type="STRING" id="206665.SAMN04488516_101213"/>
<proteinExistence type="inferred from homology"/>
<dbReference type="InterPro" id="IPR003770">
    <property type="entry name" value="MLTG-like"/>
</dbReference>
<keyword evidence="9" id="KW-1185">Reference proteome</keyword>
<dbReference type="NCBIfam" id="TIGR00247">
    <property type="entry name" value="endolytic transglycosylase MltG"/>
    <property type="match status" value="1"/>
</dbReference>
<dbReference type="Proteomes" id="UP000199602">
    <property type="component" value="Unassembled WGS sequence"/>
</dbReference>
<dbReference type="GO" id="GO:0008932">
    <property type="term" value="F:lytic endotransglycosylase activity"/>
    <property type="evidence" value="ECO:0007669"/>
    <property type="project" value="UniProtKB-UniRule"/>
</dbReference>
<evidence type="ECO:0000256" key="4">
    <source>
        <dbReference type="ARBA" id="ARBA00023136"/>
    </source>
</evidence>
<dbReference type="AlphaFoldDB" id="A0A1G9ZXX7"/>
<keyword evidence="4 7" id="KW-0472">Membrane</keyword>
<sequence>MKMKKVIFSIIFLSLFISISSLLYYLHYKWHNPGCQYQGLITKIAIKPNTSFNKIISILHKHKIIKHPLLFKLSIKIFGNNKPLKAGIYNLSPCWSYSKIFEILSKGKEELFPIVIPEGLPWWKVANIFQKNGFITFDDFAKEISNPIILKEFNIPAKNVEGYLFPSTYFLSKTKKYTAREIIVLMLSTFKKETKKIFNNYSPSKIHKFVILASLIEKETALSWEKPIISGVFWNRLKRNMLLQCDPTVIYGIGKNFDGNLKKKHLRDKTNLYNTYIYKGLPPGPICSPGLEALKAAIHPKKHDYLYFVAKGDNSHFFSKTLKEHTSAVRKFQLKR</sequence>
<evidence type="ECO:0000256" key="3">
    <source>
        <dbReference type="ARBA" id="ARBA00022989"/>
    </source>
</evidence>
<dbReference type="GO" id="GO:0009252">
    <property type="term" value="P:peptidoglycan biosynthetic process"/>
    <property type="evidence" value="ECO:0007669"/>
    <property type="project" value="UniProtKB-UniRule"/>
</dbReference>
<evidence type="ECO:0000256" key="2">
    <source>
        <dbReference type="ARBA" id="ARBA00022692"/>
    </source>
</evidence>
<keyword evidence="2 7" id="KW-0812">Transmembrane</keyword>
<dbReference type="HAMAP" id="MF_02065">
    <property type="entry name" value="MltG"/>
    <property type="match status" value="1"/>
</dbReference>
<evidence type="ECO:0000256" key="1">
    <source>
        <dbReference type="ARBA" id="ARBA00022475"/>
    </source>
</evidence>
<comment type="similarity">
    <text evidence="7">Belongs to the transglycosylase MltG family.</text>
</comment>
<dbReference type="Gene3D" id="3.30.1490.480">
    <property type="entry name" value="Endolytic murein transglycosylase"/>
    <property type="match status" value="1"/>
</dbReference>
<protein>
    <recommendedName>
        <fullName evidence="7">Endolytic murein transglycosylase</fullName>
        <ecNumber evidence="7">4.2.2.29</ecNumber>
    </recommendedName>
    <alternativeName>
        <fullName evidence="7">Peptidoglycan lytic transglycosylase</fullName>
    </alternativeName>
    <alternativeName>
        <fullName evidence="7">Peptidoglycan polymerization terminase</fullName>
    </alternativeName>
</protein>
<comment type="catalytic activity">
    <reaction evidence="7">
        <text>a peptidoglycan chain = a peptidoglycan chain with N-acetyl-1,6-anhydromuramyl-[peptide] at the reducing end + a peptidoglycan chain with N-acetylglucosamine at the non-reducing end.</text>
        <dbReference type="EC" id="4.2.2.29"/>
    </reaction>
</comment>
<dbReference type="Gene3D" id="3.30.160.60">
    <property type="entry name" value="Classic Zinc Finger"/>
    <property type="match status" value="1"/>
</dbReference>
<keyword evidence="3 7" id="KW-1133">Transmembrane helix</keyword>
<dbReference type="EMBL" id="FNIN01000001">
    <property type="protein sequence ID" value="SDN26190.1"/>
    <property type="molecule type" value="Genomic_DNA"/>
</dbReference>
<dbReference type="EC" id="4.2.2.29" evidence="7"/>
<dbReference type="PANTHER" id="PTHR30518:SF2">
    <property type="entry name" value="ENDOLYTIC MUREIN TRANSGLYCOSYLASE"/>
    <property type="match status" value="1"/>
</dbReference>
<name>A0A1G9ZXX7_9BACT</name>
<keyword evidence="6 7" id="KW-0961">Cell wall biogenesis/degradation</keyword>
<dbReference type="CDD" id="cd08010">
    <property type="entry name" value="MltG_like"/>
    <property type="match status" value="1"/>
</dbReference>
<accession>A0A1G9ZXX7</accession>
<dbReference type="PANTHER" id="PTHR30518">
    <property type="entry name" value="ENDOLYTIC MUREIN TRANSGLYCOSYLASE"/>
    <property type="match status" value="1"/>
</dbReference>
<reference evidence="8 9" key="1">
    <citation type="submission" date="2016-10" db="EMBL/GenBank/DDBJ databases">
        <authorList>
            <person name="de Groot N.N."/>
        </authorList>
    </citation>
    <scope>NUCLEOTIDE SEQUENCE [LARGE SCALE GENOMIC DNA]</scope>
    <source>
        <strain evidence="8 9">DSM 15269</strain>
    </source>
</reference>
<dbReference type="GO" id="GO:0071555">
    <property type="term" value="P:cell wall organization"/>
    <property type="evidence" value="ECO:0007669"/>
    <property type="project" value="UniProtKB-KW"/>
</dbReference>